<dbReference type="EMBL" id="BMOK01000001">
    <property type="protein sequence ID" value="GGL42857.1"/>
    <property type="molecule type" value="Genomic_DNA"/>
</dbReference>
<keyword evidence="2" id="KW-1133">Transmembrane helix</keyword>
<dbReference type="Pfam" id="PF12732">
    <property type="entry name" value="YtxH"/>
    <property type="match status" value="1"/>
</dbReference>
<accession>A0A917VZE1</accession>
<evidence type="ECO:0000313" key="3">
    <source>
        <dbReference type="EMBL" id="GGL42857.1"/>
    </source>
</evidence>
<dbReference type="Gene3D" id="1.10.3160.10">
    <property type="entry name" value="Bbcrasp-1"/>
    <property type="match status" value="1"/>
</dbReference>
<dbReference type="PANTHER" id="PTHR35792">
    <property type="entry name" value="GENERAL STRESS PROTEIN"/>
    <property type="match status" value="1"/>
</dbReference>
<sequence>MGKFISYTIGAAIGGLVGGTVVLLVTPKKGEDIRNDILQRASAIQQPLKDAANNLSTVKDRVLSMKDESLPVLKSTVSDIGELLKGWKEDVQPYLTKIKNNVVQLEAAKEKLSNKLRSNSPEKKPGEEETPPSL</sequence>
<proteinExistence type="predicted"/>
<dbReference type="Proteomes" id="UP000654670">
    <property type="component" value="Unassembled WGS sequence"/>
</dbReference>
<gene>
    <name evidence="3" type="ORF">GCM10007968_03490</name>
</gene>
<protein>
    <recommendedName>
        <fullName evidence="5">Gas vesicle protein</fullName>
    </recommendedName>
</protein>
<keyword evidence="4" id="KW-1185">Reference proteome</keyword>
<dbReference type="AlphaFoldDB" id="A0A917VZE1"/>
<comment type="caution">
    <text evidence="3">The sequence shown here is derived from an EMBL/GenBank/DDBJ whole genome shotgun (WGS) entry which is preliminary data.</text>
</comment>
<evidence type="ECO:0000313" key="4">
    <source>
        <dbReference type="Proteomes" id="UP000654670"/>
    </source>
</evidence>
<reference evidence="3" key="1">
    <citation type="journal article" date="2014" name="Int. J. Syst. Evol. Microbiol.">
        <title>Complete genome sequence of Corynebacterium casei LMG S-19264T (=DSM 44701T), isolated from a smear-ripened cheese.</title>
        <authorList>
            <consortium name="US DOE Joint Genome Institute (JGI-PGF)"/>
            <person name="Walter F."/>
            <person name="Albersmeier A."/>
            <person name="Kalinowski J."/>
            <person name="Ruckert C."/>
        </authorList>
    </citation>
    <scope>NUCLEOTIDE SEQUENCE</scope>
    <source>
        <strain evidence="3">JCM 15325</strain>
    </source>
</reference>
<name>A0A917VZE1_9BACL</name>
<dbReference type="InterPro" id="IPR052928">
    <property type="entry name" value="Desiccation-related_membrane"/>
</dbReference>
<dbReference type="PANTHER" id="PTHR35792:SF3">
    <property type="entry name" value="IG HYPOTHETICAL 17707"/>
    <property type="match status" value="1"/>
</dbReference>
<keyword evidence="2" id="KW-0812">Transmembrane</keyword>
<evidence type="ECO:0000256" key="1">
    <source>
        <dbReference type="SAM" id="MobiDB-lite"/>
    </source>
</evidence>
<organism evidence="3 4">
    <name type="scientific">Sporolactobacillus putidus</name>
    <dbReference type="NCBI Taxonomy" id="492735"/>
    <lineage>
        <taxon>Bacteria</taxon>
        <taxon>Bacillati</taxon>
        <taxon>Bacillota</taxon>
        <taxon>Bacilli</taxon>
        <taxon>Bacillales</taxon>
        <taxon>Sporolactobacillaceae</taxon>
        <taxon>Sporolactobacillus</taxon>
    </lineage>
</organism>
<evidence type="ECO:0000256" key="2">
    <source>
        <dbReference type="SAM" id="Phobius"/>
    </source>
</evidence>
<dbReference type="RefSeq" id="WP_188801275.1">
    <property type="nucleotide sequence ID" value="NZ_BMOK01000001.1"/>
</dbReference>
<keyword evidence="2" id="KW-0472">Membrane</keyword>
<reference evidence="3" key="2">
    <citation type="submission" date="2020-09" db="EMBL/GenBank/DDBJ databases">
        <authorList>
            <person name="Sun Q."/>
            <person name="Ohkuma M."/>
        </authorList>
    </citation>
    <scope>NUCLEOTIDE SEQUENCE</scope>
    <source>
        <strain evidence="3">JCM 15325</strain>
    </source>
</reference>
<dbReference type="InterPro" id="IPR024623">
    <property type="entry name" value="YtxH"/>
</dbReference>
<feature type="region of interest" description="Disordered" evidence="1">
    <location>
        <begin position="112"/>
        <end position="134"/>
    </location>
</feature>
<evidence type="ECO:0008006" key="5">
    <source>
        <dbReference type="Google" id="ProtNLM"/>
    </source>
</evidence>
<feature type="transmembrane region" description="Helical" evidence="2">
    <location>
        <begin position="6"/>
        <end position="25"/>
    </location>
</feature>